<evidence type="ECO:0000256" key="1">
    <source>
        <dbReference type="SAM" id="Phobius"/>
    </source>
</evidence>
<proteinExistence type="predicted"/>
<evidence type="ECO:0000313" key="5">
    <source>
        <dbReference type="Proteomes" id="UP000195378"/>
    </source>
</evidence>
<accession>A0A1Y0FAX9</accession>
<organism evidence="2 5">
    <name type="scientific">Ligilactobacillus salivarius</name>
    <dbReference type="NCBI Taxonomy" id="1624"/>
    <lineage>
        <taxon>Bacteria</taxon>
        <taxon>Bacillati</taxon>
        <taxon>Bacillota</taxon>
        <taxon>Bacilli</taxon>
        <taxon>Lactobacillales</taxon>
        <taxon>Lactobacillaceae</taxon>
        <taxon>Ligilactobacillus</taxon>
    </lineage>
</organism>
<dbReference type="Proteomes" id="UP000471678">
    <property type="component" value="Unassembled WGS sequence"/>
</dbReference>
<dbReference type="EMBL" id="CP020859">
    <property type="protein sequence ID" value="ARU20333.1"/>
    <property type="molecule type" value="Genomic_DNA"/>
</dbReference>
<evidence type="ECO:0000313" key="2">
    <source>
        <dbReference type="EMBL" id="ARU20333.1"/>
    </source>
</evidence>
<feature type="transmembrane region" description="Helical" evidence="1">
    <location>
        <begin position="154"/>
        <end position="173"/>
    </location>
</feature>
<evidence type="ECO:0000313" key="3">
    <source>
        <dbReference type="EMBL" id="MDN4834488.1"/>
    </source>
</evidence>
<feature type="transmembrane region" description="Helical" evidence="1">
    <location>
        <begin position="6"/>
        <end position="25"/>
    </location>
</feature>
<reference evidence="3" key="3">
    <citation type="submission" date="2023-07" db="EMBL/GenBank/DDBJ databases">
        <title>Complete genome sequence of Ligilactobacillus salivarius SRCM217594 isolated from Gallus gallus domesticus feces.</title>
        <authorList>
            <person name="Yang H.-G."/>
            <person name="Ryu M.-S."/>
            <person name="Ha G.-S."/>
            <person name="Yang H.-J."/>
            <person name="Jeong D.-Y."/>
        </authorList>
    </citation>
    <scope>NUCLEOTIDE SEQUENCE</scope>
    <source>
        <strain evidence="3">SRCM217594</strain>
    </source>
</reference>
<keyword evidence="2" id="KW-0614">Plasmid</keyword>
<protein>
    <submittedName>
        <fullName evidence="2">Uncharacterized protein</fullName>
    </submittedName>
</protein>
<dbReference type="AlphaFoldDB" id="A0A1Y0FAX9"/>
<reference evidence="2 5" key="1">
    <citation type="submission" date="2017-04" db="EMBL/GenBank/DDBJ databases">
        <title>Complete genome sequence of Lactobacillus salivarius ZLS006, a probiotic strain isolated from healthy piglet.</title>
        <authorList>
            <person name="Zhang D."/>
        </authorList>
    </citation>
    <scope>NUCLEOTIDE SEQUENCE [LARGE SCALE GENOMIC DNA]</scope>
    <source>
        <strain evidence="2 5">ZLS006</strain>
        <plasmid evidence="2 5">unnamed1</plasmid>
    </source>
</reference>
<dbReference type="Proteomes" id="UP001174888">
    <property type="component" value="Unassembled WGS sequence"/>
</dbReference>
<gene>
    <name evidence="2" type="ORF">B7R82_10240</name>
    <name evidence="4" type="ORF">FYL25_07385</name>
    <name evidence="3" type="ORF">QYC35_09880</name>
</gene>
<evidence type="ECO:0000313" key="4">
    <source>
        <dbReference type="EMBL" id="MYY65225.1"/>
    </source>
</evidence>
<dbReference type="GeneID" id="89466616"/>
<dbReference type="EMBL" id="VSUB01000008">
    <property type="protein sequence ID" value="MYY65225.1"/>
    <property type="molecule type" value="Genomic_DNA"/>
</dbReference>
<keyword evidence="1" id="KW-1133">Transmembrane helix</keyword>
<reference evidence="4 6" key="2">
    <citation type="journal article" date="2020" name="Food Funct.">
        <title>Screening of Lactobacillus salivarius strains from the feces of Chinese populations and the evaluation of their effects against intestinal inflammation in mice.</title>
        <authorList>
            <person name="Zhai Q."/>
            <person name="Shen X."/>
            <person name="Cen S."/>
            <person name="Zhang C."/>
            <person name="Tian F."/>
            <person name="Zhao J."/>
            <person name="Zhang H."/>
            <person name="Xue Y."/>
            <person name="Chen W."/>
        </authorList>
    </citation>
    <scope>NUCLEOTIDE SEQUENCE [LARGE SCALE GENOMIC DNA]</scope>
    <source>
        <strain evidence="4 6">FYNDL5_1.scaf</strain>
    </source>
</reference>
<sequence>MNSLISTLITALVGFLSAIIGGLYATRTEKQVTARIVFENAYHEIFELIEDKFYDKSLSDDEIAELGKNIYSILQKSNGYYYPSLKKYALWMFNGEYNDNLQELWHSFSWTFDRQYEKVTSLIGIPPRSRYYRMNTKQYSSFFHLIRIYFLSKYGTIELLLILIGLLLTLNYFTN</sequence>
<evidence type="ECO:0000313" key="6">
    <source>
        <dbReference type="Proteomes" id="UP000471678"/>
    </source>
</evidence>
<dbReference type="Proteomes" id="UP000195378">
    <property type="component" value="Plasmid unnamed1"/>
</dbReference>
<name>A0A1Y0FAX9_9LACO</name>
<geneLocation type="plasmid" evidence="2 5">
    <name>unnamed1</name>
</geneLocation>
<dbReference type="EMBL" id="JAUIQT010000002">
    <property type="protein sequence ID" value="MDN4834488.1"/>
    <property type="molecule type" value="Genomic_DNA"/>
</dbReference>
<keyword evidence="1" id="KW-0472">Membrane</keyword>
<dbReference type="RefSeq" id="WP_087449093.1">
    <property type="nucleotide sequence ID" value="NZ_CP020859.1"/>
</dbReference>
<keyword evidence="1" id="KW-0812">Transmembrane</keyword>